<dbReference type="SUPFAM" id="SSF52540">
    <property type="entry name" value="P-loop containing nucleoside triphosphate hydrolases"/>
    <property type="match status" value="1"/>
</dbReference>
<sequence length="901" mass="98756">MGKHTDRFQDELSALYEEAGKPSLRQLARRSENHLAASTIGSWLNGRALPSEALTHDFLALVNSLEVLAGQIAGNTRSRDSRLWLSLLQAARRERDVRVDSEAPVDWAEIVKNPAIFETLVGLLILRIRPHAQVVQGNDKDRGYDVFEHSEVEGFVQYELKAFTGRMTSDRRAQIRRSLQRLAPQPDRWDLVAPIDPTPPEASWFADLRAEFPFVRQWNGLRWLNRVLSGQPDLVAHVVGSSPDLLGRRLRDAMASRRSLPGKGAPDPLGGHGSLRCLGFGDRPADEDLLNRDALVAAIADLLVTAEEDARTMVEASGGFMDATGPTVVALEGPWGSGKTSMMRLIEREVLRRQPALCDTNGPQRRWWRRSPEHLSVKAALLQLIRTAPEAPEYREVSEAGKVAWAVRPSTSITAHFNPWAHQTNDQIWAGLTRTIVEAAQPALGPHGRSREAYWLRRNSVRLDRHQLRRTMLRRLCSPLLRVAVFALLAPLVAQLAKGGQNYDIAGHQISAVLLAGALPTLLAAAGVIHTVLRLAGGRARSYLPGELLDGPVMSGPLASGGSGGVGDALRDPYYNARSGYLYLVQHDIRELLATLKEGGHELIVFIDDLDRCSPRVTADVFEAVNLFLSGALHVPTRQSAEDQARCRFVLGLDPGVVAAHLDRAYADLATADLADAHQDPSAGWTFLRKLVQLPVALPPTSQGSVEAALTGLLGDVALWAPVTVVAPDEAGEQQSVAAPAQAPSSTTTYGRTSETEVLVRALETDPSVRDQLGKRLSAQKDLSLREVKRLLTLWQFYLRVLGHKEHGLERLSVQEAVHLVVLSEIAARWPALQTSLRRRFDGVTGLAILAESTTDDLSWARALRSVGLDDTRHAKSCIALRSLLAEHEGKVVAELAERLS</sequence>
<dbReference type="InterPro" id="IPR011646">
    <property type="entry name" value="KAP_P-loop"/>
</dbReference>
<dbReference type="AlphaFoldDB" id="A0A3S9M6M9"/>
<feature type="domain" description="KAP NTPase" evidence="2">
    <location>
        <begin position="324"/>
        <end position="441"/>
    </location>
</feature>
<evidence type="ECO:0000256" key="1">
    <source>
        <dbReference type="SAM" id="Phobius"/>
    </source>
</evidence>
<evidence type="ECO:0000313" key="3">
    <source>
        <dbReference type="EMBL" id="AZQ34829.1"/>
    </source>
</evidence>
<name>A0A3S9M6M9_9ACTN</name>
<dbReference type="InterPro" id="IPR027417">
    <property type="entry name" value="P-loop_NTPase"/>
</dbReference>
<gene>
    <name evidence="3" type="ORF">EJ357_16150</name>
</gene>
<dbReference type="KEGG" id="scya:EJ357_16150"/>
<dbReference type="Pfam" id="PF07693">
    <property type="entry name" value="KAP_NTPase"/>
    <property type="match status" value="2"/>
</dbReference>
<organism evidence="3 4">
    <name type="scientific">Streptomyces cyaneochromogenes</name>
    <dbReference type="NCBI Taxonomy" id="2496836"/>
    <lineage>
        <taxon>Bacteria</taxon>
        <taxon>Bacillati</taxon>
        <taxon>Actinomycetota</taxon>
        <taxon>Actinomycetes</taxon>
        <taxon>Kitasatosporales</taxon>
        <taxon>Streptomycetaceae</taxon>
        <taxon>Streptomyces</taxon>
    </lineage>
</organism>
<dbReference type="OrthoDB" id="3695428at2"/>
<proteinExistence type="predicted"/>
<feature type="transmembrane region" description="Helical" evidence="1">
    <location>
        <begin position="479"/>
        <end position="497"/>
    </location>
</feature>
<reference evidence="3 4" key="1">
    <citation type="journal article" date="2019" name="Int. J. Syst. Evol. Microbiol.">
        <title>Streptomyces cyaneochromogenes sp. nov., a blue pigment-producing actinomycete from manganese-contaminated soil.</title>
        <authorList>
            <person name="Tang X."/>
            <person name="Zhao J."/>
            <person name="Li K."/>
            <person name="Chen Z."/>
            <person name="Sun Y."/>
            <person name="Gao J."/>
        </authorList>
    </citation>
    <scope>NUCLEOTIDE SEQUENCE [LARGE SCALE GENOMIC DNA]</scope>
    <source>
        <strain evidence="3 4">MK-45</strain>
    </source>
</reference>
<dbReference type="Proteomes" id="UP000280298">
    <property type="component" value="Chromosome"/>
</dbReference>
<dbReference type="InterPro" id="IPR052754">
    <property type="entry name" value="NTPase_KAP_P-loop"/>
</dbReference>
<keyword evidence="4" id="KW-1185">Reference proteome</keyword>
<dbReference type="PANTHER" id="PTHR22674:SF6">
    <property type="entry name" value="NTPASE KAP FAMILY P-LOOP DOMAIN-CONTAINING PROTEIN 1"/>
    <property type="match status" value="1"/>
</dbReference>
<keyword evidence="1" id="KW-0812">Transmembrane</keyword>
<evidence type="ECO:0000259" key="2">
    <source>
        <dbReference type="Pfam" id="PF07693"/>
    </source>
</evidence>
<keyword evidence="1" id="KW-1133">Transmembrane helix</keyword>
<accession>A0A3S9M6M9</accession>
<keyword evidence="1" id="KW-0472">Membrane</keyword>
<feature type="transmembrane region" description="Helical" evidence="1">
    <location>
        <begin position="509"/>
        <end position="533"/>
    </location>
</feature>
<dbReference type="EMBL" id="CP034539">
    <property type="protein sequence ID" value="AZQ34829.1"/>
    <property type="molecule type" value="Genomic_DNA"/>
</dbReference>
<protein>
    <recommendedName>
        <fullName evidence="2">KAP NTPase domain-containing protein</fullName>
    </recommendedName>
</protein>
<dbReference type="PANTHER" id="PTHR22674">
    <property type="entry name" value="NTPASE, KAP FAMILY P-LOOP DOMAIN-CONTAINING 1"/>
    <property type="match status" value="1"/>
</dbReference>
<evidence type="ECO:0000313" key="4">
    <source>
        <dbReference type="Proteomes" id="UP000280298"/>
    </source>
</evidence>
<feature type="domain" description="KAP NTPase" evidence="2">
    <location>
        <begin position="589"/>
        <end position="716"/>
    </location>
</feature>